<accession>A0A840WWU1</accession>
<sequence>MDDFEFKARKIRSPQGRKKLQNERAAYLALVTKGYSTSEACRIVGINRKTGYRWRFGVTKTRTGRKANQPPARMVSHQVV</sequence>
<evidence type="ECO:0000256" key="1">
    <source>
        <dbReference type="SAM" id="MobiDB-lite"/>
    </source>
</evidence>
<reference evidence="2 3" key="1">
    <citation type="submission" date="2020-08" db="EMBL/GenBank/DDBJ databases">
        <title>Sequencing the genomes of 1000 actinobacteria strains.</title>
        <authorList>
            <person name="Klenk H.-P."/>
        </authorList>
    </citation>
    <scope>NUCLEOTIDE SEQUENCE [LARGE SCALE GENOMIC DNA]</scope>
    <source>
        <strain evidence="2 3">DSM 44598</strain>
    </source>
</reference>
<keyword evidence="3" id="KW-1185">Reference proteome</keyword>
<dbReference type="EMBL" id="JACHDO010000001">
    <property type="protein sequence ID" value="MBB5494648.1"/>
    <property type="molecule type" value="Genomic_DNA"/>
</dbReference>
<dbReference type="AlphaFoldDB" id="A0A840WWU1"/>
<name>A0A840WWU1_9ACTN</name>
<gene>
    <name evidence="2" type="ORF">HNR07_005785</name>
</gene>
<comment type="caution">
    <text evidence="2">The sequence shown here is derived from an EMBL/GenBank/DDBJ whole genome shotgun (WGS) entry which is preliminary data.</text>
</comment>
<evidence type="ECO:0000313" key="2">
    <source>
        <dbReference type="EMBL" id="MBB5494648.1"/>
    </source>
</evidence>
<dbReference type="Proteomes" id="UP000579647">
    <property type="component" value="Unassembled WGS sequence"/>
</dbReference>
<feature type="region of interest" description="Disordered" evidence="1">
    <location>
        <begin position="61"/>
        <end position="80"/>
    </location>
</feature>
<organism evidence="2 3">
    <name type="scientific">Nocardiopsis metallicus</name>
    <dbReference type="NCBI Taxonomy" id="179819"/>
    <lineage>
        <taxon>Bacteria</taxon>
        <taxon>Bacillati</taxon>
        <taxon>Actinomycetota</taxon>
        <taxon>Actinomycetes</taxon>
        <taxon>Streptosporangiales</taxon>
        <taxon>Nocardiopsidaceae</taxon>
        <taxon>Nocardiopsis</taxon>
    </lineage>
</organism>
<proteinExistence type="predicted"/>
<dbReference type="RefSeq" id="WP_184368439.1">
    <property type="nucleotide sequence ID" value="NZ_JACHDO010000001.1"/>
</dbReference>
<dbReference type="Pfam" id="PF13384">
    <property type="entry name" value="HTH_23"/>
    <property type="match status" value="1"/>
</dbReference>
<protein>
    <submittedName>
        <fullName evidence="2">Transposase</fullName>
    </submittedName>
</protein>
<evidence type="ECO:0000313" key="3">
    <source>
        <dbReference type="Proteomes" id="UP000579647"/>
    </source>
</evidence>